<dbReference type="InterPro" id="IPR050559">
    <property type="entry name" value="P-Pant_transferase_sf"/>
</dbReference>
<evidence type="ECO:0000313" key="6">
    <source>
        <dbReference type="Proteomes" id="UP000002217"/>
    </source>
</evidence>
<dbReference type="InterPro" id="IPR037143">
    <property type="entry name" value="4-PPantetheinyl_Trfase_dom_sf"/>
</dbReference>
<feature type="domain" description="4'-phosphopantetheinyl transferase" evidence="3">
    <location>
        <begin position="131"/>
        <end position="211"/>
    </location>
</feature>
<comment type="similarity">
    <text evidence="1">Belongs to the P-Pant transferase superfamily. Gsp/Sfp/HetI/AcpT family.</text>
</comment>
<evidence type="ECO:0000256" key="2">
    <source>
        <dbReference type="ARBA" id="ARBA00022679"/>
    </source>
</evidence>
<dbReference type="GO" id="GO:0008897">
    <property type="term" value="F:holo-[acyl-carrier-protein] synthase activity"/>
    <property type="evidence" value="ECO:0007669"/>
    <property type="project" value="InterPro"/>
</dbReference>
<dbReference type="Pfam" id="PF22624">
    <property type="entry name" value="AASDHPPT_N"/>
    <property type="match status" value="1"/>
</dbReference>
<dbReference type="PANTHER" id="PTHR12215">
    <property type="entry name" value="PHOSPHOPANTETHEINE TRANSFERASE"/>
    <property type="match status" value="1"/>
</dbReference>
<dbReference type="GO" id="GO:0000287">
    <property type="term" value="F:magnesium ion binding"/>
    <property type="evidence" value="ECO:0007669"/>
    <property type="project" value="InterPro"/>
</dbReference>
<dbReference type="GO" id="GO:0005829">
    <property type="term" value="C:cytosol"/>
    <property type="evidence" value="ECO:0007669"/>
    <property type="project" value="TreeGrafter"/>
</dbReference>
<dbReference type="PANTHER" id="PTHR12215:SF10">
    <property type="entry name" value="L-AMINOADIPATE-SEMIALDEHYDE DEHYDROGENASE-PHOSPHOPANTETHEINYL TRANSFERASE"/>
    <property type="match status" value="1"/>
</dbReference>
<dbReference type="Gene3D" id="3.90.470.20">
    <property type="entry name" value="4'-phosphopantetheinyl transferase domain"/>
    <property type="match status" value="2"/>
</dbReference>
<dbReference type="AlphaFoldDB" id="C8W163"/>
<dbReference type="KEGG" id="dae:Dtox_2677"/>
<feature type="domain" description="4'-phosphopantetheinyl transferase N-terminal" evidence="4">
    <location>
        <begin position="45"/>
        <end position="125"/>
    </location>
</feature>
<dbReference type="GO" id="GO:0019878">
    <property type="term" value="P:lysine biosynthetic process via aminoadipic acid"/>
    <property type="evidence" value="ECO:0007669"/>
    <property type="project" value="TreeGrafter"/>
</dbReference>
<dbReference type="SUPFAM" id="SSF56214">
    <property type="entry name" value="4'-phosphopantetheinyl transferase"/>
    <property type="match status" value="2"/>
</dbReference>
<name>C8W163_DESAS</name>
<dbReference type="EMBL" id="CP001720">
    <property type="protein sequence ID" value="ACV63459.1"/>
    <property type="molecule type" value="Genomic_DNA"/>
</dbReference>
<dbReference type="eggNOG" id="COG2091">
    <property type="taxonomic scope" value="Bacteria"/>
</dbReference>
<organism evidence="5 6">
    <name type="scientific">Desulfofarcimen acetoxidans (strain ATCC 49208 / DSM 771 / KCTC 5769 / VKM B-1644 / 5575)</name>
    <name type="common">Desulfotomaculum acetoxidans</name>
    <dbReference type="NCBI Taxonomy" id="485916"/>
    <lineage>
        <taxon>Bacteria</taxon>
        <taxon>Bacillati</taxon>
        <taxon>Bacillota</taxon>
        <taxon>Clostridia</taxon>
        <taxon>Eubacteriales</taxon>
        <taxon>Peptococcaceae</taxon>
        <taxon>Desulfofarcimen</taxon>
    </lineage>
</organism>
<dbReference type="RefSeq" id="WP_015758153.1">
    <property type="nucleotide sequence ID" value="NC_013216.1"/>
</dbReference>
<dbReference type="InterPro" id="IPR055066">
    <property type="entry name" value="AASDHPPT_N"/>
</dbReference>
<protein>
    <submittedName>
        <fullName evidence="5">4'-phosphopantetheinyl transferase</fullName>
    </submittedName>
</protein>
<dbReference type="Pfam" id="PF01648">
    <property type="entry name" value="ACPS"/>
    <property type="match status" value="1"/>
</dbReference>
<accession>C8W163</accession>
<keyword evidence="2 5" id="KW-0808">Transferase</keyword>
<evidence type="ECO:0000259" key="3">
    <source>
        <dbReference type="Pfam" id="PF01648"/>
    </source>
</evidence>
<sequence>MPQIQITEFDASQFDSSSPLLLSEGEVHLWRAFTRTFESRGKELEALLSREEAGRFERFYFPKDRTRFVVAHGILRIIIGRYLNISPNLVDFRSSPNGKPELRGHFDPESFSFSLSHSHNLVVFAFSKFRSLGVDVEHIRHMPDLHEIADNYFHPNEIAALQSFPLDKRKKAFFDCWTRKEAFVKATGEGLCRPLDSFFVSIGSEKEGGIISVDGYGIRTANWNLLSFRPAHGYAGAVAFET</sequence>
<dbReference type="Proteomes" id="UP000002217">
    <property type="component" value="Chromosome"/>
</dbReference>
<evidence type="ECO:0000256" key="1">
    <source>
        <dbReference type="ARBA" id="ARBA00010990"/>
    </source>
</evidence>
<proteinExistence type="inferred from homology"/>
<gene>
    <name evidence="5" type="ordered locus">Dtox_2677</name>
</gene>
<reference evidence="5 6" key="1">
    <citation type="journal article" date="2009" name="Stand. Genomic Sci.">
        <title>Complete genome sequence of Desulfotomaculum acetoxidans type strain (5575).</title>
        <authorList>
            <person name="Spring S."/>
            <person name="Lapidus A."/>
            <person name="Schroder M."/>
            <person name="Gleim D."/>
            <person name="Sims D."/>
            <person name="Meincke L."/>
            <person name="Glavina Del Rio T."/>
            <person name="Tice H."/>
            <person name="Copeland A."/>
            <person name="Cheng J.F."/>
            <person name="Lucas S."/>
            <person name="Chen F."/>
            <person name="Nolan M."/>
            <person name="Bruce D."/>
            <person name="Goodwin L."/>
            <person name="Pitluck S."/>
            <person name="Ivanova N."/>
            <person name="Mavromatis K."/>
            <person name="Mikhailova N."/>
            <person name="Pati A."/>
            <person name="Chen A."/>
            <person name="Palaniappan K."/>
            <person name="Land M."/>
            <person name="Hauser L."/>
            <person name="Chang Y.J."/>
            <person name="Jeffries C.D."/>
            <person name="Chain P."/>
            <person name="Saunders E."/>
            <person name="Brettin T."/>
            <person name="Detter J.C."/>
            <person name="Goker M."/>
            <person name="Bristow J."/>
            <person name="Eisen J.A."/>
            <person name="Markowitz V."/>
            <person name="Hugenholtz P."/>
            <person name="Kyrpides N.C."/>
            <person name="Klenk H.P."/>
            <person name="Han C."/>
        </authorList>
    </citation>
    <scope>NUCLEOTIDE SEQUENCE [LARGE SCALE GENOMIC DNA]</scope>
    <source>
        <strain evidence="6">ATCC 49208 / DSM 771 / VKM B-1644</strain>
    </source>
</reference>
<evidence type="ECO:0000259" key="4">
    <source>
        <dbReference type="Pfam" id="PF22624"/>
    </source>
</evidence>
<evidence type="ECO:0000313" key="5">
    <source>
        <dbReference type="EMBL" id="ACV63459.1"/>
    </source>
</evidence>
<dbReference type="HOGENOM" id="CLU_057011_2_3_9"/>
<dbReference type="InterPro" id="IPR008278">
    <property type="entry name" value="4-PPantetheinyl_Trfase_dom"/>
</dbReference>
<dbReference type="STRING" id="485916.Dtox_2677"/>
<keyword evidence="6" id="KW-1185">Reference proteome</keyword>